<keyword evidence="1" id="KW-0732">Signal</keyword>
<dbReference type="AlphaFoldDB" id="A0A2G5NMI8"/>
<evidence type="ECO:0000256" key="1">
    <source>
        <dbReference type="SAM" id="SignalP"/>
    </source>
</evidence>
<comment type="caution">
    <text evidence="3">The sequence shown here is derived from an EMBL/GenBank/DDBJ whole genome shotgun (WGS) entry which is preliminary data.</text>
</comment>
<feature type="chain" id="PRO_5030047472" description="SGNH domain-containing protein" evidence="1">
    <location>
        <begin position="26"/>
        <end position="305"/>
    </location>
</feature>
<dbReference type="InterPro" id="IPR036514">
    <property type="entry name" value="SGNH_hydro_sf"/>
</dbReference>
<reference evidence="3 4" key="1">
    <citation type="journal article" date="2018" name="Front. Microbiol.">
        <title>Description and Comparative Genomics of Macrococcus caseolyticus subsp. hominis subsp. nov., Macrococcus goetzii sp. nov., Macrococcus epidermidis sp. nov., and Macrococcus bohemicus sp. nov., Novel Macrococci From Human Clinical Material With Virulence Potential and Suspected Uptake of Foreign DNA by Natural Transformation.</title>
        <authorList>
            <person name="Maslanova I."/>
            <person name="Wertheimer Z."/>
            <person name="Sedlacek I."/>
            <person name="Svec P."/>
            <person name="Indrakova A."/>
            <person name="Kovarovic V."/>
            <person name="Schumann P."/>
            <person name="Sproer C."/>
            <person name="Kralova S."/>
            <person name="Sedo O."/>
            <person name="Kristofova L."/>
            <person name="Vrbovska V."/>
            <person name="Fuzik T."/>
            <person name="Petras P."/>
            <person name="Zdrahal Z."/>
            <person name="Ruzickova V."/>
            <person name="Doskar J."/>
            <person name="Pantucek R."/>
        </authorList>
    </citation>
    <scope>NUCLEOTIDE SEQUENCE [LARGE SCALE GENOMIC DNA]</scope>
    <source>
        <strain evidence="3 4">CCM 4927</strain>
    </source>
</reference>
<evidence type="ECO:0000259" key="2">
    <source>
        <dbReference type="Pfam" id="PF19040"/>
    </source>
</evidence>
<keyword evidence="4" id="KW-1185">Reference proteome</keyword>
<dbReference type="Pfam" id="PF19040">
    <property type="entry name" value="SGNH"/>
    <property type="match status" value="1"/>
</dbReference>
<evidence type="ECO:0000313" key="3">
    <source>
        <dbReference type="EMBL" id="RAI83077.1"/>
    </source>
</evidence>
<name>A0A2G5NMI8_9STAP</name>
<dbReference type="RefSeq" id="WP_099580604.1">
    <property type="nucleotide sequence ID" value="NZ_MJBI02000001.1"/>
</dbReference>
<dbReference type="Proteomes" id="UP000229523">
    <property type="component" value="Unassembled WGS sequence"/>
</dbReference>
<dbReference type="Gene3D" id="3.40.50.1110">
    <property type="entry name" value="SGNH hydrolase"/>
    <property type="match status" value="1"/>
</dbReference>
<dbReference type="EMBL" id="MJBI02000001">
    <property type="protein sequence ID" value="RAI83077.1"/>
    <property type="molecule type" value="Genomic_DNA"/>
</dbReference>
<proteinExistence type="predicted"/>
<protein>
    <recommendedName>
        <fullName evidence="2">SGNH domain-containing protein</fullName>
    </recommendedName>
</protein>
<sequence length="305" mass="34613">MKKIVLLFVVIFSFVLTFSAFNVQAETLNKKTHPGVMVNTKSYVPYKSLRPTTKNAPTDHNQGFIDGCHVGKNVGYAKKVCVYGTKTGYRSTIAIIGDSHSAHWLGAVQQFAEKYKIRVLYATKSGCTLSSTPRPDYPSCTTWNKRIIPRIAKYKPDVALIKANNTQSGYKHDPGIIEKFRELNANNIKVFAIRDTPYFNVYIPECVRKYGRNSAKCKVAKSHIPPKPAWVTRLRAEPYVKYVDYTNLICNTGKYCNPTQGNVILVRDKHHLTNSYSSTFSYYIYKDIYRFLLEAHAERVAKGVA</sequence>
<feature type="signal peptide" evidence="1">
    <location>
        <begin position="1"/>
        <end position="25"/>
    </location>
</feature>
<feature type="domain" description="SGNH" evidence="2">
    <location>
        <begin position="68"/>
        <end position="278"/>
    </location>
</feature>
<dbReference type="InterPro" id="IPR043968">
    <property type="entry name" value="SGNH"/>
</dbReference>
<organism evidence="3 4">
    <name type="scientific">Macrococcoides goetzii</name>
    <dbReference type="NCBI Taxonomy" id="1891097"/>
    <lineage>
        <taxon>Bacteria</taxon>
        <taxon>Bacillati</taxon>
        <taxon>Bacillota</taxon>
        <taxon>Bacilli</taxon>
        <taxon>Bacillales</taxon>
        <taxon>Staphylococcaceae</taxon>
        <taxon>Macrococcoides</taxon>
    </lineage>
</organism>
<evidence type="ECO:0000313" key="4">
    <source>
        <dbReference type="Proteomes" id="UP000229523"/>
    </source>
</evidence>
<dbReference type="SUPFAM" id="SSF52266">
    <property type="entry name" value="SGNH hydrolase"/>
    <property type="match status" value="1"/>
</dbReference>
<accession>A0A2G5NMI8</accession>
<gene>
    <name evidence="3" type="ORF">BFS35_005140</name>
</gene>